<name>A0A5B0E068_9HYPH</name>
<keyword evidence="3" id="KW-1185">Reference proteome</keyword>
<proteinExistence type="predicted"/>
<comment type="caution">
    <text evidence="2">The sequence shown here is derived from an EMBL/GenBank/DDBJ whole genome shotgun (WGS) entry which is preliminary data.</text>
</comment>
<sequence length="226" mass="24275">MIAVTQFHDPATVRLIATAYIDEPALAPLVDSEAELAILEKLEGLTSARIGHQAHPVDVDPAELLNATYGYGFTFINAAFCHARPPGNRFNDEHRGCWYAGIGPLAASVAEAEVGFHIARALREAGASDEFVCYRQLLAGFTCQFHDVRGMAGLTCLHPEPAIAYPAGQALARKIRAEGGNGVLYPSARLEGGECVAAFRPALVQNVRQGEKVGFEWNGQALEKVC</sequence>
<evidence type="ECO:0000259" key="1">
    <source>
        <dbReference type="SMART" id="SM00953"/>
    </source>
</evidence>
<accession>A0A5B0E068</accession>
<dbReference type="OrthoDB" id="9795903at2"/>
<evidence type="ECO:0000313" key="3">
    <source>
        <dbReference type="Proteomes" id="UP000324738"/>
    </source>
</evidence>
<dbReference type="SMART" id="SM00953">
    <property type="entry name" value="RES"/>
    <property type="match status" value="1"/>
</dbReference>
<dbReference type="EMBL" id="VTWH01000001">
    <property type="protein sequence ID" value="KAA0972086.1"/>
    <property type="molecule type" value="Genomic_DNA"/>
</dbReference>
<dbReference type="Proteomes" id="UP000324738">
    <property type="component" value="Unassembled WGS sequence"/>
</dbReference>
<dbReference type="Pfam" id="PF08808">
    <property type="entry name" value="RES"/>
    <property type="match status" value="1"/>
</dbReference>
<evidence type="ECO:0000313" key="2">
    <source>
        <dbReference type="EMBL" id="KAA0972086.1"/>
    </source>
</evidence>
<dbReference type="InterPro" id="IPR014914">
    <property type="entry name" value="RES_dom"/>
</dbReference>
<protein>
    <submittedName>
        <fullName evidence="2">RES family NAD+ phosphorylase</fullName>
    </submittedName>
</protein>
<dbReference type="RefSeq" id="WP_149297468.1">
    <property type="nucleotide sequence ID" value="NZ_VTWH01000001.1"/>
</dbReference>
<dbReference type="AlphaFoldDB" id="A0A5B0E068"/>
<reference evidence="2 3" key="1">
    <citation type="submission" date="2019-08" db="EMBL/GenBank/DDBJ databases">
        <title>Aureimonas fodiniaquatilis sp. nov., isolated from a coal mine wastewater.</title>
        <authorList>
            <person name="Kim W."/>
        </authorList>
    </citation>
    <scope>NUCLEOTIDE SEQUENCE [LARGE SCALE GENOMIC DNA]</scope>
    <source>
        <strain evidence="2 3">CAU 1482</strain>
    </source>
</reference>
<gene>
    <name evidence="2" type="ORF">FPY71_02935</name>
</gene>
<feature type="domain" description="RES" evidence="1">
    <location>
        <begin position="79"/>
        <end position="210"/>
    </location>
</feature>
<organism evidence="2 3">
    <name type="scientific">Aureimonas fodinaquatilis</name>
    <dbReference type="NCBI Taxonomy" id="2565783"/>
    <lineage>
        <taxon>Bacteria</taxon>
        <taxon>Pseudomonadati</taxon>
        <taxon>Pseudomonadota</taxon>
        <taxon>Alphaproteobacteria</taxon>
        <taxon>Hyphomicrobiales</taxon>
        <taxon>Aurantimonadaceae</taxon>
        <taxon>Aureimonas</taxon>
    </lineage>
</organism>